<name>A0A9D7E0E1_9PROT</name>
<feature type="transmembrane region" description="Helical" evidence="9">
    <location>
        <begin position="21"/>
        <end position="38"/>
    </location>
</feature>
<evidence type="ECO:0000256" key="9">
    <source>
        <dbReference type="RuleBase" id="RU369079"/>
    </source>
</evidence>
<dbReference type="GO" id="GO:0005886">
    <property type="term" value="C:plasma membrane"/>
    <property type="evidence" value="ECO:0007669"/>
    <property type="project" value="UniProtKB-SubCell"/>
</dbReference>
<protein>
    <recommendedName>
        <fullName evidence="9">TRAP transporter small permease protein</fullName>
    </recommendedName>
</protein>
<evidence type="ECO:0000313" key="13">
    <source>
        <dbReference type="Proteomes" id="UP000807785"/>
    </source>
</evidence>
<sequence length="197" mass="21711">MNLLLRLSRAIDALNRRVGRGVLWLVLVAVLISAINAVTRKLFNLSSNAFLELQWYLFSAIFLLGAGYTLLHNEHVRIDVISARLSPRTRAAIDIVGTLFFLLPMALIILKLSWPLFVDAFWSGEVSSNAGGLTRWPVKLLIPAGFALLALQGISELIKRAAFLAGRAPDPLAARRLTGSEPARAETDTRQRSERPA</sequence>
<evidence type="ECO:0000256" key="7">
    <source>
        <dbReference type="ARBA" id="ARBA00023136"/>
    </source>
</evidence>
<evidence type="ECO:0000256" key="2">
    <source>
        <dbReference type="ARBA" id="ARBA00022448"/>
    </source>
</evidence>
<feature type="transmembrane region" description="Helical" evidence="9">
    <location>
        <begin position="92"/>
        <end position="116"/>
    </location>
</feature>
<dbReference type="PANTHER" id="PTHR35011:SF4">
    <property type="entry name" value="SLL1102 PROTEIN"/>
    <property type="match status" value="1"/>
</dbReference>
<organism evidence="12 13">
    <name type="scientific">Candidatus Methylophosphatis roskildensis</name>
    <dbReference type="NCBI Taxonomy" id="2899263"/>
    <lineage>
        <taxon>Bacteria</taxon>
        <taxon>Pseudomonadati</taxon>
        <taxon>Pseudomonadota</taxon>
        <taxon>Betaproteobacteria</taxon>
        <taxon>Nitrosomonadales</taxon>
        <taxon>Sterolibacteriaceae</taxon>
        <taxon>Candidatus Methylophosphatis</taxon>
    </lineage>
</organism>
<accession>A0A9D7E0E1</accession>
<evidence type="ECO:0000259" key="11">
    <source>
        <dbReference type="Pfam" id="PF04290"/>
    </source>
</evidence>
<feature type="transmembrane region" description="Helical" evidence="9">
    <location>
        <begin position="136"/>
        <end position="154"/>
    </location>
</feature>
<keyword evidence="5 9" id="KW-0812">Transmembrane</keyword>
<dbReference type="InterPro" id="IPR055348">
    <property type="entry name" value="DctQ"/>
</dbReference>
<keyword evidence="3" id="KW-1003">Cell membrane</keyword>
<dbReference type="InterPro" id="IPR007387">
    <property type="entry name" value="TRAP_DctQ"/>
</dbReference>
<dbReference type="Proteomes" id="UP000807785">
    <property type="component" value="Unassembled WGS sequence"/>
</dbReference>
<feature type="region of interest" description="Disordered" evidence="10">
    <location>
        <begin position="174"/>
        <end position="197"/>
    </location>
</feature>
<evidence type="ECO:0000256" key="3">
    <source>
        <dbReference type="ARBA" id="ARBA00022475"/>
    </source>
</evidence>
<comment type="function">
    <text evidence="9">Part of the tripartite ATP-independent periplasmic (TRAP) transport system.</text>
</comment>
<comment type="caution">
    <text evidence="12">The sequence shown here is derived from an EMBL/GenBank/DDBJ whole genome shotgun (WGS) entry which is preliminary data.</text>
</comment>
<evidence type="ECO:0000256" key="6">
    <source>
        <dbReference type="ARBA" id="ARBA00022989"/>
    </source>
</evidence>
<feature type="compositionally biased region" description="Basic and acidic residues" evidence="10">
    <location>
        <begin position="183"/>
        <end position="197"/>
    </location>
</feature>
<comment type="subcellular location">
    <subcellularLocation>
        <location evidence="1 9">Cell inner membrane</location>
        <topology evidence="1 9">Multi-pass membrane protein</topology>
    </subcellularLocation>
</comment>
<evidence type="ECO:0000256" key="4">
    <source>
        <dbReference type="ARBA" id="ARBA00022519"/>
    </source>
</evidence>
<comment type="subunit">
    <text evidence="9">The complex comprises the extracytoplasmic solute receptor protein and the two transmembrane proteins.</text>
</comment>
<keyword evidence="6 9" id="KW-1133">Transmembrane helix</keyword>
<evidence type="ECO:0000313" key="12">
    <source>
        <dbReference type="EMBL" id="MBK6971556.1"/>
    </source>
</evidence>
<dbReference type="AlphaFoldDB" id="A0A9D7E0E1"/>
<keyword evidence="7 9" id="KW-0472">Membrane</keyword>
<evidence type="ECO:0000256" key="8">
    <source>
        <dbReference type="ARBA" id="ARBA00038436"/>
    </source>
</evidence>
<evidence type="ECO:0000256" key="1">
    <source>
        <dbReference type="ARBA" id="ARBA00004429"/>
    </source>
</evidence>
<keyword evidence="2 9" id="KW-0813">Transport</keyword>
<feature type="domain" description="Tripartite ATP-independent periplasmic transporters DctQ component" evidence="11">
    <location>
        <begin position="30"/>
        <end position="161"/>
    </location>
</feature>
<proteinExistence type="inferred from homology"/>
<keyword evidence="4 9" id="KW-0997">Cell inner membrane</keyword>
<feature type="transmembrane region" description="Helical" evidence="9">
    <location>
        <begin position="53"/>
        <end position="71"/>
    </location>
</feature>
<dbReference type="EMBL" id="JADJEV010000001">
    <property type="protein sequence ID" value="MBK6971556.1"/>
    <property type="molecule type" value="Genomic_DNA"/>
</dbReference>
<dbReference type="GO" id="GO:0022857">
    <property type="term" value="F:transmembrane transporter activity"/>
    <property type="evidence" value="ECO:0007669"/>
    <property type="project" value="UniProtKB-UniRule"/>
</dbReference>
<dbReference type="Pfam" id="PF04290">
    <property type="entry name" value="DctQ"/>
    <property type="match status" value="1"/>
</dbReference>
<dbReference type="PANTHER" id="PTHR35011">
    <property type="entry name" value="2,3-DIKETO-L-GULONATE TRAP TRANSPORTER SMALL PERMEASE PROTEIN YIAM"/>
    <property type="match status" value="1"/>
</dbReference>
<reference evidence="12" key="1">
    <citation type="submission" date="2020-10" db="EMBL/GenBank/DDBJ databases">
        <title>Connecting structure to function with the recovery of over 1000 high-quality activated sludge metagenome-assembled genomes encoding full-length rRNA genes using long-read sequencing.</title>
        <authorList>
            <person name="Singleton C.M."/>
            <person name="Petriglieri F."/>
            <person name="Kristensen J.M."/>
            <person name="Kirkegaard R.H."/>
            <person name="Michaelsen T.Y."/>
            <person name="Andersen M.H."/>
            <person name="Karst S.M."/>
            <person name="Dueholm M.S."/>
            <person name="Nielsen P.H."/>
            <person name="Albertsen M."/>
        </authorList>
    </citation>
    <scope>NUCLEOTIDE SEQUENCE</scope>
    <source>
        <strain evidence="12">Bjer_18-Q3-R1-45_BAT3C.347</strain>
    </source>
</reference>
<evidence type="ECO:0000256" key="10">
    <source>
        <dbReference type="SAM" id="MobiDB-lite"/>
    </source>
</evidence>
<gene>
    <name evidence="12" type="ORF">IPH26_00830</name>
</gene>
<comment type="similarity">
    <text evidence="8 9">Belongs to the TRAP transporter small permease family.</text>
</comment>
<evidence type="ECO:0000256" key="5">
    <source>
        <dbReference type="ARBA" id="ARBA00022692"/>
    </source>
</evidence>